<feature type="region of interest" description="Disordered" evidence="3">
    <location>
        <begin position="1"/>
        <end position="29"/>
    </location>
</feature>
<dbReference type="EMBL" id="FRDL01000003">
    <property type="protein sequence ID" value="SHN60719.1"/>
    <property type="molecule type" value="Genomic_DNA"/>
</dbReference>
<dbReference type="Proteomes" id="UP000184066">
    <property type="component" value="Unassembled WGS sequence"/>
</dbReference>
<dbReference type="Gene3D" id="3.40.1350.10">
    <property type="match status" value="1"/>
</dbReference>
<dbReference type="SUPFAM" id="SSF52980">
    <property type="entry name" value="Restriction endonuclease-like"/>
    <property type="match status" value="1"/>
</dbReference>
<dbReference type="InterPro" id="IPR011856">
    <property type="entry name" value="tRNA_endonuc-like_dom_sf"/>
</dbReference>
<keyword evidence="5" id="KW-1185">Reference proteome</keyword>
<protein>
    <recommendedName>
        <fullName evidence="2">UPF0102 protein SAMN05216200_10398</fullName>
    </recommendedName>
</protein>
<sequence>MSCPAAARNAPDFSSMRQRRRAAGKTAGRLGRAAEDAALRRYCRAGARPRARNWRAPRAFGGGELDLVIDEGGVVVFVEVKARRTHDDALSCLTAAQRRRILAAAEAYLWTEGAAGREVRFDLALYDGAGRLEVMKNVALD</sequence>
<organism evidence="4 5">
    <name type="scientific">Oceanicella actignis</name>
    <dbReference type="NCBI Taxonomy" id="1189325"/>
    <lineage>
        <taxon>Bacteria</taxon>
        <taxon>Pseudomonadati</taxon>
        <taxon>Pseudomonadota</taxon>
        <taxon>Alphaproteobacteria</taxon>
        <taxon>Rhodobacterales</taxon>
        <taxon>Paracoccaceae</taxon>
        <taxon>Oceanicella</taxon>
    </lineage>
</organism>
<proteinExistence type="inferred from homology"/>
<reference evidence="4 5" key="1">
    <citation type="submission" date="2016-12" db="EMBL/GenBank/DDBJ databases">
        <authorList>
            <person name="Song W.-J."/>
            <person name="Kurnit D.M."/>
        </authorList>
    </citation>
    <scope>NUCLEOTIDE SEQUENCE [LARGE SCALE GENOMIC DNA]</scope>
    <source>
        <strain evidence="4 5">CGMCC 1.10808</strain>
    </source>
</reference>
<accession>A0A1M7SQJ5</accession>
<gene>
    <name evidence="4" type="ORF">SAMN05216200_10398</name>
</gene>
<comment type="similarity">
    <text evidence="1 2">Belongs to the UPF0102 family.</text>
</comment>
<dbReference type="InterPro" id="IPR011335">
    <property type="entry name" value="Restrct_endonuc-II-like"/>
</dbReference>
<dbReference type="AlphaFoldDB" id="A0A1M7SQJ5"/>
<dbReference type="STRING" id="1189325.SAMN04488119_10197"/>
<evidence type="ECO:0000313" key="5">
    <source>
        <dbReference type="Proteomes" id="UP000184066"/>
    </source>
</evidence>
<dbReference type="RefSeq" id="WP_091764107.1">
    <property type="nucleotide sequence ID" value="NZ_FOHL01000001.1"/>
</dbReference>
<dbReference type="GO" id="GO:0004519">
    <property type="term" value="F:endonuclease activity"/>
    <property type="evidence" value="ECO:0007669"/>
    <property type="project" value="UniProtKB-KW"/>
</dbReference>
<dbReference type="HAMAP" id="MF_00048">
    <property type="entry name" value="UPF0102"/>
    <property type="match status" value="1"/>
</dbReference>
<keyword evidence="4" id="KW-0540">Nuclease</keyword>
<evidence type="ECO:0000256" key="1">
    <source>
        <dbReference type="ARBA" id="ARBA00006738"/>
    </source>
</evidence>
<dbReference type="InterPro" id="IPR003509">
    <property type="entry name" value="UPF0102_YraN-like"/>
</dbReference>
<keyword evidence="4" id="KW-0378">Hydrolase</keyword>
<evidence type="ECO:0000256" key="3">
    <source>
        <dbReference type="SAM" id="MobiDB-lite"/>
    </source>
</evidence>
<evidence type="ECO:0000256" key="2">
    <source>
        <dbReference type="HAMAP-Rule" id="MF_00048"/>
    </source>
</evidence>
<dbReference type="Pfam" id="PF02021">
    <property type="entry name" value="UPF0102"/>
    <property type="match status" value="1"/>
</dbReference>
<dbReference type="GO" id="GO:0003676">
    <property type="term" value="F:nucleic acid binding"/>
    <property type="evidence" value="ECO:0007669"/>
    <property type="project" value="InterPro"/>
</dbReference>
<dbReference type="PANTHER" id="PTHR34039:SF1">
    <property type="entry name" value="UPF0102 PROTEIN YRAN"/>
    <property type="match status" value="1"/>
</dbReference>
<evidence type="ECO:0000313" key="4">
    <source>
        <dbReference type="EMBL" id="SHN60719.1"/>
    </source>
</evidence>
<keyword evidence="4" id="KW-0255">Endonuclease</keyword>
<dbReference type="PANTHER" id="PTHR34039">
    <property type="entry name" value="UPF0102 PROTEIN YRAN"/>
    <property type="match status" value="1"/>
</dbReference>
<name>A0A1M7SQJ5_9RHOB</name>